<proteinExistence type="predicted"/>
<organism evidence="2 3">
    <name type="scientific">Rangifer tarandus platyrhynchus</name>
    <name type="common">Svalbard reindeer</name>
    <dbReference type="NCBI Taxonomy" id="3082113"/>
    <lineage>
        <taxon>Eukaryota</taxon>
        <taxon>Metazoa</taxon>
        <taxon>Chordata</taxon>
        <taxon>Craniata</taxon>
        <taxon>Vertebrata</taxon>
        <taxon>Euteleostomi</taxon>
        <taxon>Mammalia</taxon>
        <taxon>Eutheria</taxon>
        <taxon>Laurasiatheria</taxon>
        <taxon>Artiodactyla</taxon>
        <taxon>Ruminantia</taxon>
        <taxon>Pecora</taxon>
        <taxon>Cervidae</taxon>
        <taxon>Odocoileinae</taxon>
        <taxon>Rangifer</taxon>
    </lineage>
</organism>
<keyword evidence="3" id="KW-1185">Reference proteome</keyword>
<dbReference type="Proteomes" id="UP001176941">
    <property type="component" value="Chromosome 16"/>
</dbReference>
<protein>
    <submittedName>
        <fullName evidence="2">Uncharacterized protein</fullName>
    </submittedName>
</protein>
<evidence type="ECO:0000313" key="2">
    <source>
        <dbReference type="EMBL" id="CAI9158163.1"/>
    </source>
</evidence>
<evidence type="ECO:0000256" key="1">
    <source>
        <dbReference type="SAM" id="MobiDB-lite"/>
    </source>
</evidence>
<reference evidence="2" key="1">
    <citation type="submission" date="2023-04" db="EMBL/GenBank/DDBJ databases">
        <authorList>
            <consortium name="ELIXIR-Norway"/>
        </authorList>
    </citation>
    <scope>NUCLEOTIDE SEQUENCE [LARGE SCALE GENOMIC DNA]</scope>
</reference>
<dbReference type="EMBL" id="OX459952">
    <property type="protein sequence ID" value="CAI9158163.1"/>
    <property type="molecule type" value="Genomic_DNA"/>
</dbReference>
<sequence length="164" mass="18450">MVKGLPAMRETQVQSLGREDPLEKEMATHSSTLGWKISWMEELVGYSPWGRKELDMTDDFTFFHFPEELTCIARKGAQVKRPRRRSLCPAGDHWGGCGIRARCPQHPLSLWGAGLWLIAHGACLSQRALSPCTVEPTTSSSLDHQALVGWRVQETWQMSAQMSL</sequence>
<gene>
    <name evidence="2" type="ORF">MRATA1EN1_LOCUS7125</name>
</gene>
<accession>A0ABN8YCH5</accession>
<evidence type="ECO:0000313" key="3">
    <source>
        <dbReference type="Proteomes" id="UP001176941"/>
    </source>
</evidence>
<feature type="region of interest" description="Disordered" evidence="1">
    <location>
        <begin position="1"/>
        <end position="23"/>
    </location>
</feature>
<name>A0ABN8YCH5_RANTA</name>